<gene>
    <name evidence="2" type="primary">crtY</name>
    <name evidence="2" type="ORF">EPA99_16435</name>
</gene>
<dbReference type="InterPro" id="IPR008461">
    <property type="entry name" value="CrtY"/>
</dbReference>
<dbReference type="OrthoDB" id="5793379at2"/>
<dbReference type="AlphaFoldDB" id="A0A4Q1JRI5"/>
<dbReference type="RefSeq" id="WP_129472335.1">
    <property type="nucleotide sequence ID" value="NZ_SAWZ01000011.1"/>
</dbReference>
<evidence type="ECO:0000313" key="3">
    <source>
        <dbReference type="Proteomes" id="UP000289784"/>
    </source>
</evidence>
<dbReference type="InterPro" id="IPR036188">
    <property type="entry name" value="FAD/NAD-bd_sf"/>
</dbReference>
<dbReference type="InterPro" id="IPR010108">
    <property type="entry name" value="Lycopene_cyclase_b/e"/>
</dbReference>
<accession>A0A4Q1JRI5</accession>
<keyword evidence="3" id="KW-1185">Reference proteome</keyword>
<sequence>MSETDADVILVGGGLANALIALRMHALRPGLRVLLLERQAVPCGQHTWSFHHTDLSAATRAWVLPLARHSWNGYEVRFPGLHRQLDGAYSSLLSEDLARQVGAALGENMRVGAEVAHLSPTQVTLSDGRRLRAGAVIDGRGARPSPHLALGYQAFVGHTLRTETPHGLRAPTLMDASVAQGQGYRFVYVLPFSPDTLLIEDTHYTSSPQVAVEQATANIAAYAQARGLKVAEQLGCERGVLPIVLDGDFQRFWPAHDPQPRAGLAAALFHPTTGYSLPYAARLAERLADSGQLDAATVARITREQALTSWRRQGFFRLLNRLFFMAGQPQQRWRVMQRFYGLPQGLIQRFYADRLTLADKLRILSGKPPIPLAEALRAALASPAHLRNTR</sequence>
<dbReference type="GO" id="GO:0016705">
    <property type="term" value="F:oxidoreductase activity, acting on paired donors, with incorporation or reduction of molecular oxygen"/>
    <property type="evidence" value="ECO:0007669"/>
    <property type="project" value="InterPro"/>
</dbReference>
<dbReference type="NCBIfam" id="TIGR01790">
    <property type="entry name" value="carotene-cycl"/>
    <property type="match status" value="1"/>
</dbReference>
<reference evidence="2 3" key="1">
    <citation type="submission" date="2019-01" db="EMBL/GenBank/DDBJ databases">
        <title>Pseudoxanthomonas composti sp. nov., isolated from compost.</title>
        <authorList>
            <person name="Yang G."/>
        </authorList>
    </citation>
    <scope>NUCLEOTIDE SEQUENCE [LARGE SCALE GENOMIC DNA]</scope>
    <source>
        <strain evidence="2 3">GSS15</strain>
    </source>
</reference>
<evidence type="ECO:0000256" key="1">
    <source>
        <dbReference type="ARBA" id="ARBA00006599"/>
    </source>
</evidence>
<dbReference type="Gene3D" id="3.50.50.60">
    <property type="entry name" value="FAD/NAD(P)-binding domain"/>
    <property type="match status" value="1"/>
</dbReference>
<comment type="similarity">
    <text evidence="1">Belongs to the lycopene cyclase family.</text>
</comment>
<name>A0A4Q1JRI5_9GAMM</name>
<comment type="caution">
    <text evidence="2">The sequence shown here is derived from an EMBL/GenBank/DDBJ whole genome shotgun (WGS) entry which is preliminary data.</text>
</comment>
<organism evidence="2 3">
    <name type="scientific">Pseudoxanthomonas composti</name>
    <dbReference type="NCBI Taxonomy" id="2137479"/>
    <lineage>
        <taxon>Bacteria</taxon>
        <taxon>Pseudomonadati</taxon>
        <taxon>Pseudomonadota</taxon>
        <taxon>Gammaproteobacteria</taxon>
        <taxon>Lysobacterales</taxon>
        <taxon>Lysobacteraceae</taxon>
        <taxon>Pseudoxanthomonas</taxon>
    </lineage>
</organism>
<dbReference type="EMBL" id="SAWZ01000011">
    <property type="protein sequence ID" value="RXR00873.1"/>
    <property type="molecule type" value="Genomic_DNA"/>
</dbReference>
<proteinExistence type="inferred from homology"/>
<dbReference type="NCBIfam" id="TIGR01789">
    <property type="entry name" value="lycopene_cycl"/>
    <property type="match status" value="1"/>
</dbReference>
<dbReference type="GO" id="GO:0045436">
    <property type="term" value="F:lycopene beta cyclase activity"/>
    <property type="evidence" value="ECO:0007669"/>
    <property type="project" value="InterPro"/>
</dbReference>
<evidence type="ECO:0000313" key="2">
    <source>
        <dbReference type="EMBL" id="RXR00873.1"/>
    </source>
</evidence>
<dbReference type="SUPFAM" id="SSF51905">
    <property type="entry name" value="FAD/NAD(P)-binding domain"/>
    <property type="match status" value="1"/>
</dbReference>
<dbReference type="Pfam" id="PF05834">
    <property type="entry name" value="Lycopene_cycl"/>
    <property type="match status" value="1"/>
</dbReference>
<dbReference type="GO" id="GO:0016117">
    <property type="term" value="P:carotenoid biosynthetic process"/>
    <property type="evidence" value="ECO:0007669"/>
    <property type="project" value="InterPro"/>
</dbReference>
<dbReference type="Proteomes" id="UP000289784">
    <property type="component" value="Unassembled WGS sequence"/>
</dbReference>
<protein>
    <submittedName>
        <fullName evidence="2">Lycopene cyclase</fullName>
    </submittedName>
</protein>